<dbReference type="AlphaFoldDB" id="A0A5M3W6L5"/>
<name>A0A5M3W6L5_9ACTN</name>
<keyword evidence="2" id="KW-0812">Transmembrane</keyword>
<reference evidence="4 5" key="1">
    <citation type="submission" date="2019-10" db="EMBL/GenBank/DDBJ databases">
        <title>Whole genome shotgun sequence of Acrocarpospora corrugata NBRC 13972.</title>
        <authorList>
            <person name="Ichikawa N."/>
            <person name="Kimura A."/>
            <person name="Kitahashi Y."/>
            <person name="Komaki H."/>
            <person name="Oguchi A."/>
        </authorList>
    </citation>
    <scope>NUCLEOTIDE SEQUENCE [LARGE SCALE GENOMIC DNA]</scope>
    <source>
        <strain evidence="4 5">NBRC 13972</strain>
    </source>
</reference>
<sequence length="237" mass="25990">MLERSHDDTITQDLLSVVTRELGYREKPGQHTKFGAWYADLTKDPQYKNAPWCDMFIAWAADQAGVTDYVGEFAWTPSHARWFEQHQAWTDQPEPGALVFFDWSGGGSIKGIDHVGIVEKVENGKIHTIEANVDRVWLKRKVRDESKVVGYGLPRKVRDAVTGTPVSVDLRPDAVTAVANPTPGLDPTATIATAVLAVALAASVVATGVHVRRFALSTGRHRRKRATPSPATPAGEK</sequence>
<proteinExistence type="predicted"/>
<keyword evidence="2" id="KW-0472">Membrane</keyword>
<dbReference type="Proteomes" id="UP000334990">
    <property type="component" value="Unassembled WGS sequence"/>
</dbReference>
<evidence type="ECO:0000259" key="3">
    <source>
        <dbReference type="Pfam" id="PF05257"/>
    </source>
</evidence>
<keyword evidence="2" id="KW-1133">Transmembrane helix</keyword>
<evidence type="ECO:0000313" key="4">
    <source>
        <dbReference type="EMBL" id="GES03920.1"/>
    </source>
</evidence>
<feature type="domain" description="Peptidase C51" evidence="3">
    <location>
        <begin position="47"/>
        <end position="132"/>
    </location>
</feature>
<evidence type="ECO:0000313" key="5">
    <source>
        <dbReference type="Proteomes" id="UP000334990"/>
    </source>
</evidence>
<feature type="transmembrane region" description="Helical" evidence="2">
    <location>
        <begin position="191"/>
        <end position="215"/>
    </location>
</feature>
<dbReference type="InterPro" id="IPR038765">
    <property type="entry name" value="Papain-like_cys_pep_sf"/>
</dbReference>
<dbReference type="SUPFAM" id="SSF54001">
    <property type="entry name" value="Cysteine proteinases"/>
    <property type="match status" value="1"/>
</dbReference>
<evidence type="ECO:0000256" key="2">
    <source>
        <dbReference type="SAM" id="Phobius"/>
    </source>
</evidence>
<keyword evidence="5" id="KW-1185">Reference proteome</keyword>
<organism evidence="4 5">
    <name type="scientific">Acrocarpospora corrugata</name>
    <dbReference type="NCBI Taxonomy" id="35763"/>
    <lineage>
        <taxon>Bacteria</taxon>
        <taxon>Bacillati</taxon>
        <taxon>Actinomycetota</taxon>
        <taxon>Actinomycetes</taxon>
        <taxon>Streptosporangiales</taxon>
        <taxon>Streptosporangiaceae</taxon>
        <taxon>Acrocarpospora</taxon>
    </lineage>
</organism>
<accession>A0A5M3W6L5</accession>
<protein>
    <recommendedName>
        <fullName evidence="3">Peptidase C51 domain-containing protein</fullName>
    </recommendedName>
</protein>
<comment type="caution">
    <text evidence="4">The sequence shown here is derived from an EMBL/GenBank/DDBJ whole genome shotgun (WGS) entry which is preliminary data.</text>
</comment>
<feature type="region of interest" description="Disordered" evidence="1">
    <location>
        <begin position="217"/>
        <end position="237"/>
    </location>
</feature>
<dbReference type="InterPro" id="IPR007921">
    <property type="entry name" value="CHAP_dom"/>
</dbReference>
<dbReference type="EMBL" id="BLAD01000074">
    <property type="protein sequence ID" value="GES03920.1"/>
    <property type="molecule type" value="Genomic_DNA"/>
</dbReference>
<gene>
    <name evidence="4" type="ORF">Acor_59860</name>
</gene>
<dbReference type="Pfam" id="PF05257">
    <property type="entry name" value="CHAP"/>
    <property type="match status" value="1"/>
</dbReference>
<dbReference type="Gene3D" id="3.90.1720.10">
    <property type="entry name" value="endopeptidase domain like (from Nostoc punctiforme)"/>
    <property type="match status" value="1"/>
</dbReference>
<evidence type="ECO:0000256" key="1">
    <source>
        <dbReference type="SAM" id="MobiDB-lite"/>
    </source>
</evidence>